<dbReference type="EMBL" id="BAAAPZ010000007">
    <property type="protein sequence ID" value="GAA2098307.1"/>
    <property type="molecule type" value="Genomic_DNA"/>
</dbReference>
<proteinExistence type="predicted"/>
<dbReference type="PANTHER" id="PTHR24096:SF323">
    <property type="entry name" value="BLR3536 PROTEIN"/>
    <property type="match status" value="1"/>
</dbReference>
<comment type="caution">
    <text evidence="2">The sequence shown here is derived from an EMBL/GenBank/DDBJ whole genome shotgun (WGS) entry which is preliminary data.</text>
</comment>
<keyword evidence="3" id="KW-1185">Reference proteome</keyword>
<dbReference type="PANTHER" id="PTHR24096">
    <property type="entry name" value="LONG-CHAIN-FATTY-ACID--COA LIGASE"/>
    <property type="match status" value="1"/>
</dbReference>
<name>A0ABP5IGU8_9MICO</name>
<evidence type="ECO:0000313" key="2">
    <source>
        <dbReference type="EMBL" id="GAA2098307.1"/>
    </source>
</evidence>
<dbReference type="RefSeq" id="WP_344337023.1">
    <property type="nucleotide sequence ID" value="NZ_BAAAPZ010000007.1"/>
</dbReference>
<protein>
    <submittedName>
        <fullName evidence="2">AMP-binding protein</fullName>
    </submittedName>
</protein>
<evidence type="ECO:0000259" key="1">
    <source>
        <dbReference type="Pfam" id="PF00501"/>
    </source>
</evidence>
<dbReference type="Proteomes" id="UP001500984">
    <property type="component" value="Unassembled WGS sequence"/>
</dbReference>
<dbReference type="InterPro" id="IPR042099">
    <property type="entry name" value="ANL_N_sf"/>
</dbReference>
<evidence type="ECO:0000313" key="3">
    <source>
        <dbReference type="Proteomes" id="UP001500984"/>
    </source>
</evidence>
<dbReference type="Gene3D" id="3.40.50.12780">
    <property type="entry name" value="N-terminal domain of ligase-like"/>
    <property type="match status" value="1"/>
</dbReference>
<feature type="domain" description="AMP-dependent synthetase/ligase" evidence="1">
    <location>
        <begin position="29"/>
        <end position="356"/>
    </location>
</feature>
<gene>
    <name evidence="2" type="ORF">GCM10009823_19540</name>
</gene>
<dbReference type="SUPFAM" id="SSF56801">
    <property type="entry name" value="Acetyl-CoA synthetase-like"/>
    <property type="match status" value="1"/>
</dbReference>
<dbReference type="InterPro" id="IPR000873">
    <property type="entry name" value="AMP-dep_synth/lig_dom"/>
</dbReference>
<sequence length="407" mass="43270">MTETAGTAETAPEQGVPFLAPSFTEQFAHLAQRCGDRAAVITAEAEMTFAQLDARTNQSVRLFEARGVAEGDFVLISTPDCALMLEASVAALKLGAIPMPVSDRLTQAELDGLVALASPALAVDTTAREVSAPRLRDLTEARELSADPVPAVVGPSLKAPTSGGSTGTPKIIVSTSPGAPEGYHLLGAAMRVPADGVCLVTAALYHNASFSNALAALVHGSTAVLMDRFDAQEALRLIDRHRATWIYMVPTMMLRIWKLEDEVKAGYDLSSLRTALHLAAPCPAWLKRAWIGWLGADVVYEVFGTTEGQAATAISGADWLERPGSVGRVISGEMVIRDSTGAEAAPGTVGEVWVRRGAEEPKPYRYLGAEAEDDGTGWETVGDMGWKDEDGFVYLSDRRSDMILLVG</sequence>
<dbReference type="Pfam" id="PF00501">
    <property type="entry name" value="AMP-binding"/>
    <property type="match status" value="1"/>
</dbReference>
<organism evidence="2 3">
    <name type="scientific">Brevibacterium salitolerans</name>
    <dbReference type="NCBI Taxonomy" id="1403566"/>
    <lineage>
        <taxon>Bacteria</taxon>
        <taxon>Bacillati</taxon>
        <taxon>Actinomycetota</taxon>
        <taxon>Actinomycetes</taxon>
        <taxon>Micrococcales</taxon>
        <taxon>Brevibacteriaceae</taxon>
        <taxon>Brevibacterium</taxon>
    </lineage>
</organism>
<accession>A0ABP5IGU8</accession>
<reference evidence="3" key="1">
    <citation type="journal article" date="2019" name="Int. J. Syst. Evol. Microbiol.">
        <title>The Global Catalogue of Microorganisms (GCM) 10K type strain sequencing project: providing services to taxonomists for standard genome sequencing and annotation.</title>
        <authorList>
            <consortium name="The Broad Institute Genomics Platform"/>
            <consortium name="The Broad Institute Genome Sequencing Center for Infectious Disease"/>
            <person name="Wu L."/>
            <person name="Ma J."/>
        </authorList>
    </citation>
    <scope>NUCLEOTIDE SEQUENCE [LARGE SCALE GENOMIC DNA]</scope>
    <source>
        <strain evidence="3">JCM 15900</strain>
    </source>
</reference>